<dbReference type="RefSeq" id="WP_132091338.1">
    <property type="nucleotide sequence ID" value="NZ_JANKAQ010000008.1"/>
</dbReference>
<gene>
    <name evidence="2" type="ORF">EV212_10680</name>
</gene>
<keyword evidence="1" id="KW-0472">Membrane</keyword>
<feature type="transmembrane region" description="Helical" evidence="1">
    <location>
        <begin position="12"/>
        <end position="34"/>
    </location>
</feature>
<name>A0A4R2LFH3_9FIRM</name>
<accession>A0A4R2LFH3</accession>
<keyword evidence="3" id="KW-1185">Reference proteome</keyword>
<evidence type="ECO:0000256" key="1">
    <source>
        <dbReference type="SAM" id="Phobius"/>
    </source>
</evidence>
<proteinExistence type="predicted"/>
<feature type="transmembrane region" description="Helical" evidence="1">
    <location>
        <begin position="40"/>
        <end position="65"/>
    </location>
</feature>
<feature type="transmembrane region" description="Helical" evidence="1">
    <location>
        <begin position="77"/>
        <end position="98"/>
    </location>
</feature>
<keyword evidence="1" id="KW-1133">Transmembrane helix</keyword>
<reference evidence="2 3" key="1">
    <citation type="submission" date="2019-03" db="EMBL/GenBank/DDBJ databases">
        <title>Genomic Encyclopedia of Type Strains, Phase IV (KMG-IV): sequencing the most valuable type-strain genomes for metagenomic binning, comparative biology and taxonomic classification.</title>
        <authorList>
            <person name="Goeker M."/>
        </authorList>
    </citation>
    <scope>NUCLEOTIDE SEQUENCE [LARGE SCALE GENOMIC DNA]</scope>
    <source>
        <strain evidence="2 3">DSM 28559</strain>
    </source>
</reference>
<keyword evidence="1" id="KW-0812">Transmembrane</keyword>
<feature type="transmembrane region" description="Helical" evidence="1">
    <location>
        <begin position="110"/>
        <end position="136"/>
    </location>
</feature>
<evidence type="ECO:0000313" key="2">
    <source>
        <dbReference type="EMBL" id="TCO84653.1"/>
    </source>
</evidence>
<dbReference type="OrthoDB" id="2086502at2"/>
<sequence>MNEVKFGRILETGMGAIMSLVLSFSAQVLLGAPITIRGVLFGWAGAFAIAVAINYLFPVMNWCIVITKNIKNKWAEYIIRVAIFSLIEILFNSVWCMVNSNVIEFWPQKFLPLLCLGTAAIFIALPIMSRIAAILAKE</sequence>
<comment type="caution">
    <text evidence="2">The sequence shown here is derived from an EMBL/GenBank/DDBJ whole genome shotgun (WGS) entry which is preliminary data.</text>
</comment>
<dbReference type="Proteomes" id="UP000295711">
    <property type="component" value="Unassembled WGS sequence"/>
</dbReference>
<dbReference type="EMBL" id="SLXA01000006">
    <property type="protein sequence ID" value="TCO84653.1"/>
    <property type="molecule type" value="Genomic_DNA"/>
</dbReference>
<organism evidence="2 3">
    <name type="scientific">Frisingicoccus caecimuris</name>
    <dbReference type="NCBI Taxonomy" id="1796636"/>
    <lineage>
        <taxon>Bacteria</taxon>
        <taxon>Bacillati</taxon>
        <taxon>Bacillota</taxon>
        <taxon>Clostridia</taxon>
        <taxon>Lachnospirales</taxon>
        <taxon>Lachnospiraceae</taxon>
        <taxon>Frisingicoccus</taxon>
    </lineage>
</organism>
<dbReference type="AlphaFoldDB" id="A0A4R2LFH3"/>
<evidence type="ECO:0000313" key="3">
    <source>
        <dbReference type="Proteomes" id="UP000295711"/>
    </source>
</evidence>
<protein>
    <submittedName>
        <fullName evidence="2">Uncharacterized protein</fullName>
    </submittedName>
</protein>